<dbReference type="GO" id="GO:0005524">
    <property type="term" value="F:ATP binding"/>
    <property type="evidence" value="ECO:0007669"/>
    <property type="project" value="UniProtKB-KW"/>
</dbReference>
<evidence type="ECO:0000313" key="6">
    <source>
        <dbReference type="EMBL" id="KAF2666857.1"/>
    </source>
</evidence>
<dbReference type="PANTHER" id="PTHR42918:SF5">
    <property type="entry name" value="LYSINE--TRNA LIGASE, MITOCHONDRIAL"/>
    <property type="match status" value="1"/>
</dbReference>
<gene>
    <name evidence="6" type="ORF">BT63DRAFT_320994</name>
</gene>
<dbReference type="GO" id="GO:0000049">
    <property type="term" value="F:tRNA binding"/>
    <property type="evidence" value="ECO:0007669"/>
    <property type="project" value="TreeGrafter"/>
</dbReference>
<dbReference type="PROSITE" id="PS50862">
    <property type="entry name" value="AA_TRNA_LIGASE_II"/>
    <property type="match status" value="1"/>
</dbReference>
<dbReference type="InterPro" id="IPR006195">
    <property type="entry name" value="aa-tRNA-synth_II"/>
</dbReference>
<organism evidence="6 7">
    <name type="scientific">Microthyrium microscopicum</name>
    <dbReference type="NCBI Taxonomy" id="703497"/>
    <lineage>
        <taxon>Eukaryota</taxon>
        <taxon>Fungi</taxon>
        <taxon>Dikarya</taxon>
        <taxon>Ascomycota</taxon>
        <taxon>Pezizomycotina</taxon>
        <taxon>Dothideomycetes</taxon>
        <taxon>Dothideomycetes incertae sedis</taxon>
        <taxon>Microthyriales</taxon>
        <taxon>Microthyriaceae</taxon>
        <taxon>Microthyrium</taxon>
    </lineage>
</organism>
<sequence>MEPCRVDAVRTHGKHLIFIDLTRDERTIQVMCNYKSFERKDADQGKEPGPAIEQAWEKFAKTVKPRDTYAFTGRPMTTSSGQSTLECKRLPTLLAPSLHQRPDNIKDRQTLARFPQLELDQSIEKRRLIKLRHGILKYLRWYLHGAHFVEVNTPIIAADAGGAVAKPFVTRGNKTSDQDLFLRIAPELELKKLIAAGMDRVYEIGPSFRNEGLDATHNPEFSICEFYMAFASLSSIMQRTEIILRQLVERFTVSPGDQLPLPEYLPTLKNLSSTMKESFPKIQFLPKLEEILHEQAELADFHFQQPLTTESLQSVIDIMPKLGIKQEQIGNDPKVPHILDLLASHLLEPLCDKPSFIVNYPAIMSPLAKSYICPQTGIELSARAELFIHGTEVANMYEEENNPFVQARKFLLQQLDSLDNTAQALERLGGSTLDELSHQQIVNLLTPGQRYYIRVLEMGLPPTGGWGCGLDRLVMLLGGAKRIEEVLPFGNLRHVIAMGT</sequence>
<keyword evidence="7" id="KW-1185">Reference proteome</keyword>
<dbReference type="InterPro" id="IPR004364">
    <property type="entry name" value="Aa-tRNA-synt_II"/>
</dbReference>
<dbReference type="Gene3D" id="2.40.50.140">
    <property type="entry name" value="Nucleic acid-binding proteins"/>
    <property type="match status" value="1"/>
</dbReference>
<dbReference type="InterPro" id="IPR045864">
    <property type="entry name" value="aa-tRNA-synth_II/BPL/LPL"/>
</dbReference>
<evidence type="ECO:0000256" key="1">
    <source>
        <dbReference type="ARBA" id="ARBA00022598"/>
    </source>
</evidence>
<dbReference type="EMBL" id="MU004238">
    <property type="protein sequence ID" value="KAF2666857.1"/>
    <property type="molecule type" value="Genomic_DNA"/>
</dbReference>
<evidence type="ECO:0000256" key="2">
    <source>
        <dbReference type="ARBA" id="ARBA00022741"/>
    </source>
</evidence>
<dbReference type="GO" id="GO:0004824">
    <property type="term" value="F:lysine-tRNA ligase activity"/>
    <property type="evidence" value="ECO:0007669"/>
    <property type="project" value="InterPro"/>
</dbReference>
<dbReference type="Proteomes" id="UP000799302">
    <property type="component" value="Unassembled WGS sequence"/>
</dbReference>
<dbReference type="Pfam" id="PF00152">
    <property type="entry name" value="tRNA-synt_2"/>
    <property type="match status" value="1"/>
</dbReference>
<name>A0A6A6U5Y6_9PEZI</name>
<evidence type="ECO:0000313" key="7">
    <source>
        <dbReference type="Proteomes" id="UP000799302"/>
    </source>
</evidence>
<reference evidence="6" key="1">
    <citation type="journal article" date="2020" name="Stud. Mycol.">
        <title>101 Dothideomycetes genomes: a test case for predicting lifestyles and emergence of pathogens.</title>
        <authorList>
            <person name="Haridas S."/>
            <person name="Albert R."/>
            <person name="Binder M."/>
            <person name="Bloem J."/>
            <person name="Labutti K."/>
            <person name="Salamov A."/>
            <person name="Andreopoulos B."/>
            <person name="Baker S."/>
            <person name="Barry K."/>
            <person name="Bills G."/>
            <person name="Bluhm B."/>
            <person name="Cannon C."/>
            <person name="Castanera R."/>
            <person name="Culley D."/>
            <person name="Daum C."/>
            <person name="Ezra D."/>
            <person name="Gonzalez J."/>
            <person name="Henrissat B."/>
            <person name="Kuo A."/>
            <person name="Liang C."/>
            <person name="Lipzen A."/>
            <person name="Lutzoni F."/>
            <person name="Magnuson J."/>
            <person name="Mondo S."/>
            <person name="Nolan M."/>
            <person name="Ohm R."/>
            <person name="Pangilinan J."/>
            <person name="Park H.-J."/>
            <person name="Ramirez L."/>
            <person name="Alfaro M."/>
            <person name="Sun H."/>
            <person name="Tritt A."/>
            <person name="Yoshinaga Y."/>
            <person name="Zwiers L.-H."/>
            <person name="Turgeon B."/>
            <person name="Goodwin S."/>
            <person name="Spatafora J."/>
            <person name="Crous P."/>
            <person name="Grigoriev I."/>
        </authorList>
    </citation>
    <scope>NUCLEOTIDE SEQUENCE</scope>
    <source>
        <strain evidence="6">CBS 115976</strain>
    </source>
</reference>
<evidence type="ECO:0000256" key="3">
    <source>
        <dbReference type="ARBA" id="ARBA00022840"/>
    </source>
</evidence>
<accession>A0A6A6U5Y6</accession>
<dbReference type="SUPFAM" id="SSF50249">
    <property type="entry name" value="Nucleic acid-binding proteins"/>
    <property type="match status" value="1"/>
</dbReference>
<dbReference type="GO" id="GO:0070154">
    <property type="term" value="P:mitochondrial lysyl-tRNA aminoacylation"/>
    <property type="evidence" value="ECO:0007669"/>
    <property type="project" value="TreeGrafter"/>
</dbReference>
<keyword evidence="3" id="KW-0067">ATP-binding</keyword>
<evidence type="ECO:0000256" key="4">
    <source>
        <dbReference type="ARBA" id="ARBA00023146"/>
    </source>
</evidence>
<dbReference type="InterPro" id="IPR012340">
    <property type="entry name" value="NA-bd_OB-fold"/>
</dbReference>
<dbReference type="OrthoDB" id="21243at2759"/>
<evidence type="ECO:0000259" key="5">
    <source>
        <dbReference type="PROSITE" id="PS50862"/>
    </source>
</evidence>
<dbReference type="AlphaFoldDB" id="A0A6A6U5Y6"/>
<keyword evidence="1" id="KW-0436">Ligase</keyword>
<dbReference type="GO" id="GO:0005739">
    <property type="term" value="C:mitochondrion"/>
    <property type="evidence" value="ECO:0007669"/>
    <property type="project" value="TreeGrafter"/>
</dbReference>
<proteinExistence type="predicted"/>
<feature type="domain" description="Aminoacyl-transfer RNA synthetases class-II family profile" evidence="5">
    <location>
        <begin position="130"/>
        <end position="488"/>
    </location>
</feature>
<dbReference type="SUPFAM" id="SSF55681">
    <property type="entry name" value="Class II aaRS and biotin synthetases"/>
    <property type="match status" value="1"/>
</dbReference>
<dbReference type="PRINTS" id="PR00982">
    <property type="entry name" value="TRNASYNTHLYS"/>
</dbReference>
<protein>
    <submittedName>
        <fullName evidence="6">Class II aaRS and biotin synthetase</fullName>
    </submittedName>
</protein>
<keyword evidence="4" id="KW-0030">Aminoacyl-tRNA synthetase</keyword>
<dbReference type="Gene3D" id="3.30.930.10">
    <property type="entry name" value="Bira Bifunctional Protein, Domain 2"/>
    <property type="match status" value="1"/>
</dbReference>
<dbReference type="InterPro" id="IPR018149">
    <property type="entry name" value="Lys-tRNA-synth_II_C"/>
</dbReference>
<keyword evidence="2" id="KW-0547">Nucleotide-binding</keyword>
<dbReference type="PANTHER" id="PTHR42918">
    <property type="entry name" value="LYSYL-TRNA SYNTHETASE"/>
    <property type="match status" value="1"/>
</dbReference>